<dbReference type="AlphaFoldDB" id="X0V7H8"/>
<gene>
    <name evidence="1" type="ORF">S01H1_28347</name>
</gene>
<proteinExistence type="predicted"/>
<accession>X0V7H8</accession>
<comment type="caution">
    <text evidence="1">The sequence shown here is derived from an EMBL/GenBank/DDBJ whole genome shotgun (WGS) entry which is preliminary data.</text>
</comment>
<evidence type="ECO:0000313" key="1">
    <source>
        <dbReference type="EMBL" id="GAF96590.1"/>
    </source>
</evidence>
<organism evidence="1">
    <name type="scientific">marine sediment metagenome</name>
    <dbReference type="NCBI Taxonomy" id="412755"/>
    <lineage>
        <taxon>unclassified sequences</taxon>
        <taxon>metagenomes</taxon>
        <taxon>ecological metagenomes</taxon>
    </lineage>
</organism>
<name>X0V7H8_9ZZZZ</name>
<feature type="non-terminal residue" evidence="1">
    <location>
        <position position="126"/>
    </location>
</feature>
<protein>
    <submittedName>
        <fullName evidence="1">Uncharacterized protein</fullName>
    </submittedName>
</protein>
<reference evidence="1" key="1">
    <citation type="journal article" date="2014" name="Front. Microbiol.">
        <title>High frequency of phylogenetically diverse reductive dehalogenase-homologous genes in deep subseafloor sedimentary metagenomes.</title>
        <authorList>
            <person name="Kawai M."/>
            <person name="Futagami T."/>
            <person name="Toyoda A."/>
            <person name="Takaki Y."/>
            <person name="Nishi S."/>
            <person name="Hori S."/>
            <person name="Arai W."/>
            <person name="Tsubouchi T."/>
            <person name="Morono Y."/>
            <person name="Uchiyama I."/>
            <person name="Ito T."/>
            <person name="Fujiyama A."/>
            <person name="Inagaki F."/>
            <person name="Takami H."/>
        </authorList>
    </citation>
    <scope>NUCLEOTIDE SEQUENCE</scope>
    <source>
        <strain evidence="1">Expedition CK06-06</strain>
    </source>
</reference>
<dbReference type="EMBL" id="BARS01017322">
    <property type="protein sequence ID" value="GAF96590.1"/>
    <property type="molecule type" value="Genomic_DNA"/>
</dbReference>
<sequence>MAKAKTKIEQFLPPRVRKLRRRLTKQKQFADRRKRKRITIGEINQFGAKKLSSEQREAITKAPDKRSAFTKFLDIIDVPRNTVANIVGDIVGVEKKTLRRGTLQKKVFASDILGKLGVKKGVGRAV</sequence>